<evidence type="ECO:0000256" key="2">
    <source>
        <dbReference type="PROSITE-ProRule" id="PRU00335"/>
    </source>
</evidence>
<dbReference type="OrthoDB" id="9814200at2"/>
<gene>
    <name evidence="4" type="ORF">CBF37_11355</name>
</gene>
<dbReference type="SUPFAM" id="SSF46689">
    <property type="entry name" value="Homeodomain-like"/>
    <property type="match status" value="1"/>
</dbReference>
<dbReference type="RefSeq" id="WP_125984851.1">
    <property type="nucleotide sequence ID" value="NZ_NGJS01000030.1"/>
</dbReference>
<dbReference type="InterPro" id="IPR001647">
    <property type="entry name" value="HTH_TetR"/>
</dbReference>
<evidence type="ECO:0000313" key="4">
    <source>
        <dbReference type="EMBL" id="RST95809.1"/>
    </source>
</evidence>
<dbReference type="EMBL" id="NGJS01000030">
    <property type="protein sequence ID" value="RST95809.1"/>
    <property type="molecule type" value="Genomic_DNA"/>
</dbReference>
<name>A0A429ZQ94_9ENTE</name>
<dbReference type="PANTHER" id="PTHR43479">
    <property type="entry name" value="ACREF/ENVCD OPERON REPRESSOR-RELATED"/>
    <property type="match status" value="1"/>
</dbReference>
<reference evidence="4 5" key="1">
    <citation type="submission" date="2017-05" db="EMBL/GenBank/DDBJ databases">
        <title>Vagococcus spp. assemblies.</title>
        <authorList>
            <person name="Gulvik C.A."/>
        </authorList>
    </citation>
    <scope>NUCLEOTIDE SEQUENCE [LARGE SCALE GENOMIC DNA]</scope>
    <source>
        <strain evidence="4 5">SS1995</strain>
    </source>
</reference>
<comment type="caution">
    <text evidence="4">The sequence shown here is derived from an EMBL/GenBank/DDBJ whole genome shotgun (WGS) entry which is preliminary data.</text>
</comment>
<protein>
    <recommendedName>
        <fullName evidence="3">HTH tetR-type domain-containing protein</fullName>
    </recommendedName>
</protein>
<evidence type="ECO:0000256" key="1">
    <source>
        <dbReference type="ARBA" id="ARBA00023125"/>
    </source>
</evidence>
<keyword evidence="5" id="KW-1185">Reference proteome</keyword>
<dbReference type="GO" id="GO:0003677">
    <property type="term" value="F:DNA binding"/>
    <property type="evidence" value="ECO:0007669"/>
    <property type="project" value="UniProtKB-UniRule"/>
</dbReference>
<dbReference type="InterPro" id="IPR009057">
    <property type="entry name" value="Homeodomain-like_sf"/>
</dbReference>
<organism evidence="4 5">
    <name type="scientific">Vagococcus vulneris</name>
    <dbReference type="NCBI Taxonomy" id="1977869"/>
    <lineage>
        <taxon>Bacteria</taxon>
        <taxon>Bacillati</taxon>
        <taxon>Bacillota</taxon>
        <taxon>Bacilli</taxon>
        <taxon>Lactobacillales</taxon>
        <taxon>Enterococcaceae</taxon>
        <taxon>Vagococcus</taxon>
    </lineage>
</organism>
<proteinExistence type="predicted"/>
<feature type="DNA-binding region" description="H-T-H motif" evidence="2">
    <location>
        <begin position="32"/>
        <end position="51"/>
    </location>
</feature>
<dbReference type="InterPro" id="IPR050624">
    <property type="entry name" value="HTH-type_Tx_Regulator"/>
</dbReference>
<evidence type="ECO:0000313" key="5">
    <source>
        <dbReference type="Proteomes" id="UP000287857"/>
    </source>
</evidence>
<dbReference type="PANTHER" id="PTHR43479:SF11">
    <property type="entry name" value="ACREF_ENVCD OPERON REPRESSOR-RELATED"/>
    <property type="match status" value="1"/>
</dbReference>
<feature type="domain" description="HTH tetR-type" evidence="3">
    <location>
        <begin position="8"/>
        <end position="69"/>
    </location>
</feature>
<dbReference type="Pfam" id="PF00440">
    <property type="entry name" value="TetR_N"/>
    <property type="match status" value="1"/>
</dbReference>
<keyword evidence="1 2" id="KW-0238">DNA-binding</keyword>
<dbReference type="PROSITE" id="PS50977">
    <property type="entry name" value="HTH_TETR_2"/>
    <property type="match status" value="1"/>
</dbReference>
<dbReference type="Gene3D" id="1.10.357.10">
    <property type="entry name" value="Tetracycline Repressor, domain 2"/>
    <property type="match status" value="1"/>
</dbReference>
<evidence type="ECO:0000259" key="3">
    <source>
        <dbReference type="PROSITE" id="PS50977"/>
    </source>
</evidence>
<dbReference type="Proteomes" id="UP000287857">
    <property type="component" value="Unassembled WGS sequence"/>
</dbReference>
<dbReference type="AlphaFoldDB" id="A0A429ZQ94"/>
<accession>A0A429ZQ94</accession>
<sequence>MSHRYDAESTRYEILNIAADLFIQQGYEKTSINQIVKKLDGLTKGAVYHHFESKEAILNDVIALMLPDKTRLHEIEMNKSLTGLEQLQQLFLFSMHDDKLQTNSRKVAPLMENPAFFLKHLEQTKETYLPFVLKFIQAGNKDQSLHTAYPKQVSEVALFLLNTWYMNALYSDTVNEFWDKVAVSQFILQQLGVNILADDVINQIKQLVGTQLDGVKDNE</sequence>